<dbReference type="GeneID" id="98153354"/>
<dbReference type="SUPFAM" id="SSF54928">
    <property type="entry name" value="RNA-binding domain, RBD"/>
    <property type="match status" value="1"/>
</dbReference>
<evidence type="ECO:0000259" key="4">
    <source>
        <dbReference type="PROSITE" id="PS50102"/>
    </source>
</evidence>
<feature type="domain" description="RRM" evidence="4">
    <location>
        <begin position="162"/>
        <end position="239"/>
    </location>
</feature>
<protein>
    <recommendedName>
        <fullName evidence="4">RRM domain-containing protein</fullName>
    </recommendedName>
</protein>
<name>A0ABR4LBX9_9EURO</name>
<evidence type="ECO:0000256" key="2">
    <source>
        <dbReference type="PROSITE-ProRule" id="PRU00176"/>
    </source>
</evidence>
<dbReference type="RefSeq" id="XP_070906133.1">
    <property type="nucleotide sequence ID" value="XM_071038190.1"/>
</dbReference>
<dbReference type="CDD" id="cd00590">
    <property type="entry name" value="RRM_SF"/>
    <property type="match status" value="1"/>
</dbReference>
<dbReference type="InterPro" id="IPR050502">
    <property type="entry name" value="Euk_RNA-bind_prot"/>
</dbReference>
<evidence type="ECO:0000256" key="1">
    <source>
        <dbReference type="ARBA" id="ARBA00022884"/>
    </source>
</evidence>
<reference evidence="5 6" key="1">
    <citation type="submission" date="2024-07" db="EMBL/GenBank/DDBJ databases">
        <title>Section-level genome sequencing and comparative genomics of Aspergillus sections Usti and Cavernicolus.</title>
        <authorList>
            <consortium name="Lawrence Berkeley National Laboratory"/>
            <person name="Nybo J.L."/>
            <person name="Vesth T.C."/>
            <person name="Theobald S."/>
            <person name="Frisvad J.C."/>
            <person name="Larsen T.O."/>
            <person name="Kjaerboelling I."/>
            <person name="Rothschild-Mancinelli K."/>
            <person name="Lyhne E.K."/>
            <person name="Kogle M.E."/>
            <person name="Barry K."/>
            <person name="Clum A."/>
            <person name="Na H."/>
            <person name="Ledsgaard L."/>
            <person name="Lin J."/>
            <person name="Lipzen A."/>
            <person name="Kuo A."/>
            <person name="Riley R."/>
            <person name="Mondo S."/>
            <person name="LaButti K."/>
            <person name="Haridas S."/>
            <person name="Pangalinan J."/>
            <person name="Salamov A.A."/>
            <person name="Simmons B.A."/>
            <person name="Magnuson J.K."/>
            <person name="Chen J."/>
            <person name="Drula E."/>
            <person name="Henrissat B."/>
            <person name="Wiebenga A."/>
            <person name="Lubbers R.J."/>
            <person name="Gomes A.C."/>
            <person name="Macurrencykelacurrency M.R."/>
            <person name="Stajich J."/>
            <person name="Grigoriev I.V."/>
            <person name="Mortensen U.H."/>
            <person name="De vries R.P."/>
            <person name="Baker S.E."/>
            <person name="Andersen M.R."/>
        </authorList>
    </citation>
    <scope>NUCLEOTIDE SEQUENCE [LARGE SCALE GENOMIC DNA]</scope>
    <source>
        <strain evidence="5 6">CBS 756.74</strain>
    </source>
</reference>
<proteinExistence type="predicted"/>
<keyword evidence="6" id="KW-1185">Reference proteome</keyword>
<dbReference type="InterPro" id="IPR012677">
    <property type="entry name" value="Nucleotide-bd_a/b_plait_sf"/>
</dbReference>
<dbReference type="PROSITE" id="PS50102">
    <property type="entry name" value="RRM"/>
    <property type="match status" value="2"/>
</dbReference>
<feature type="region of interest" description="Disordered" evidence="3">
    <location>
        <begin position="47"/>
        <end position="124"/>
    </location>
</feature>
<feature type="compositionally biased region" description="Low complexity" evidence="3">
    <location>
        <begin position="59"/>
        <end position="79"/>
    </location>
</feature>
<dbReference type="InterPro" id="IPR000504">
    <property type="entry name" value="RRM_dom"/>
</dbReference>
<keyword evidence="1 2" id="KW-0694">RNA-binding</keyword>
<feature type="domain" description="RRM" evidence="4">
    <location>
        <begin position="252"/>
        <end position="330"/>
    </location>
</feature>
<dbReference type="PANTHER" id="PTHR48025">
    <property type="entry name" value="OS02G0815200 PROTEIN"/>
    <property type="match status" value="1"/>
</dbReference>
<sequence length="348" mass="39006">MYSLRRTACRLLSSPTPLLVRSRLAAVSNPPHHIPLCRTISQSEWARKGSQSIATDTGSAIKTTATPTSPTSDAPESSTQCEADKVQEAVEQIIEVPPEVKDTSYTAAKSSASAPNSASNPSFDVDLSQIREAAAGESEAERKRLEEDSWESFRKRQSEPKETVFLGNLFYDLTAGDLKKHMSKFGVVRAANIIYDDRGISKGFGYVQFDRWQSAQTAIEAMHMKIFQGRRVTMHYSHSSLIANREAIQPSKVLYVGNMPFEMTDRDFNTLFRNINNLIDVRVSMDRRTGQFQGYLHAEFTDIKSATIALERLSLKRPYKRKLNVTFSNNVRLSKGTELVMPADIDKI</sequence>
<dbReference type="Gene3D" id="3.30.70.330">
    <property type="match status" value="2"/>
</dbReference>
<dbReference type="Pfam" id="PF00076">
    <property type="entry name" value="RRM_1"/>
    <property type="match status" value="2"/>
</dbReference>
<dbReference type="SMART" id="SM00360">
    <property type="entry name" value="RRM"/>
    <property type="match status" value="2"/>
</dbReference>
<dbReference type="Proteomes" id="UP001610444">
    <property type="component" value="Unassembled WGS sequence"/>
</dbReference>
<evidence type="ECO:0000256" key="3">
    <source>
        <dbReference type="SAM" id="MobiDB-lite"/>
    </source>
</evidence>
<feature type="compositionally biased region" description="Polar residues" evidence="3">
    <location>
        <begin position="47"/>
        <end position="58"/>
    </location>
</feature>
<comment type="caution">
    <text evidence="5">The sequence shown here is derived from an EMBL/GenBank/DDBJ whole genome shotgun (WGS) entry which is preliminary data.</text>
</comment>
<dbReference type="PANTHER" id="PTHR48025:SF1">
    <property type="entry name" value="RRM DOMAIN-CONTAINING PROTEIN"/>
    <property type="match status" value="1"/>
</dbReference>
<accession>A0ABR4LBX9</accession>
<evidence type="ECO:0000313" key="5">
    <source>
        <dbReference type="EMBL" id="KAL2862043.1"/>
    </source>
</evidence>
<gene>
    <name evidence="5" type="ORF">BJX68DRAFT_223746</name>
</gene>
<evidence type="ECO:0000313" key="6">
    <source>
        <dbReference type="Proteomes" id="UP001610444"/>
    </source>
</evidence>
<dbReference type="InterPro" id="IPR035979">
    <property type="entry name" value="RBD_domain_sf"/>
</dbReference>
<dbReference type="EMBL" id="JBFXLR010000001">
    <property type="protein sequence ID" value="KAL2862043.1"/>
    <property type="molecule type" value="Genomic_DNA"/>
</dbReference>
<organism evidence="5 6">
    <name type="scientific">Aspergillus pseudodeflectus</name>
    <dbReference type="NCBI Taxonomy" id="176178"/>
    <lineage>
        <taxon>Eukaryota</taxon>
        <taxon>Fungi</taxon>
        <taxon>Dikarya</taxon>
        <taxon>Ascomycota</taxon>
        <taxon>Pezizomycotina</taxon>
        <taxon>Eurotiomycetes</taxon>
        <taxon>Eurotiomycetidae</taxon>
        <taxon>Eurotiales</taxon>
        <taxon>Aspergillaceae</taxon>
        <taxon>Aspergillus</taxon>
        <taxon>Aspergillus subgen. Nidulantes</taxon>
    </lineage>
</organism>
<feature type="compositionally biased region" description="Low complexity" evidence="3">
    <location>
        <begin position="103"/>
        <end position="122"/>
    </location>
</feature>